<dbReference type="GeneID" id="123095841"/>
<keyword evidence="8" id="KW-0732">Signal</keyword>
<feature type="binding site" description="axial binding residue" evidence="6">
    <location>
        <position position="410"/>
    </location>
    <ligand>
        <name>heme</name>
        <dbReference type="ChEBI" id="CHEBI:30413"/>
    </ligand>
    <ligandPart>
        <name>Fe</name>
        <dbReference type="ChEBI" id="CHEBI:18248"/>
    </ligandPart>
</feature>
<sequence>MEFLMLLAVLLCLVAGMVFHTRRAHAQATIHHVADPAVAHRALIENADDLLNRPAAIFPVALATWSNGERNDNIATVNHGPHWRVLRCNLTAEVLSRLGSLAPLHEEAAQALVADFSARVLGGGEVAVREPVTTAVFALAARLCFGDFVDDRHKSAMGRVIRDSIVLAGELNPRFDGSMLSKMANCRGFRRISALLDRQVELYLPLIAARRQARSQLCGGIIRPYVDTLLDLRVPDSNGAGRPLRDGELVGLVFEFLGTATGSTAACLEWTLAHLIDQPEVQDKLRREINAEADGGGMLSISSKSIRSGMPYLNAVVLESLRMHPPVPFIMRSAHGEGATAIGGATAVPVDGLSVRFDLGGIGRDGKSWTDPDKFRPERFLAGGEAEDVGPAPGPKEIRMMPFGAGHRHCPGVNMGMLHIKCFLAALLHGFDWAPAGDCSGGVDMTELDGFVKIMEQPLSARVTRRT</sequence>
<evidence type="ECO:0000256" key="6">
    <source>
        <dbReference type="PIRSR" id="PIRSR602401-1"/>
    </source>
</evidence>
<dbReference type="Gramene" id="TraesCAD_scaffold_097019_01G000300.1">
    <property type="protein sequence ID" value="TraesCAD_scaffold_097019_01G000300.1"/>
    <property type="gene ID" value="TraesCAD_scaffold_097019_01G000300"/>
</dbReference>
<reference evidence="9" key="1">
    <citation type="submission" date="2018-08" db="EMBL/GenBank/DDBJ databases">
        <authorList>
            <person name="Rossello M."/>
        </authorList>
    </citation>
    <scope>NUCLEOTIDE SEQUENCE [LARGE SCALE GENOMIC DNA]</scope>
    <source>
        <strain evidence="9">cv. Chinese Spring</strain>
    </source>
</reference>
<dbReference type="Gramene" id="TraesCLE_scaffold_088753_01G000300.1">
    <property type="protein sequence ID" value="TraesCLE_scaffold_088753_01G000300.1"/>
    <property type="gene ID" value="TraesCLE_scaffold_088753_01G000300"/>
</dbReference>
<keyword evidence="3 6" id="KW-0479">Metal-binding</keyword>
<keyword evidence="7" id="KW-0503">Monooxygenase</keyword>
<dbReference type="Gramene" id="TraesNOR4D03G02441760.1">
    <property type="protein sequence ID" value="TraesNOR4D03G02441760.1.CDS1"/>
    <property type="gene ID" value="TraesNOR4D03G02441760"/>
</dbReference>
<dbReference type="PANTHER" id="PTHR24298">
    <property type="entry name" value="FLAVONOID 3'-MONOOXYGENASE-RELATED"/>
    <property type="match status" value="1"/>
</dbReference>
<comment type="cofactor">
    <cofactor evidence="6">
        <name>heme</name>
        <dbReference type="ChEBI" id="CHEBI:30413"/>
    </cofactor>
</comment>
<keyword evidence="6 7" id="KW-0408">Iron</keyword>
<dbReference type="AlphaFoldDB" id="A0A3B6JFC7"/>
<dbReference type="PRINTS" id="PR00463">
    <property type="entry name" value="EP450I"/>
</dbReference>
<keyword evidence="10" id="KW-1185">Reference proteome</keyword>
<dbReference type="Gramene" id="TraesCS4D02G041300.1">
    <property type="protein sequence ID" value="TraesCS4D02G041300.1.cds1"/>
    <property type="gene ID" value="TraesCS4D02G041300"/>
</dbReference>
<dbReference type="STRING" id="4565.A0A3B6JFC7"/>
<dbReference type="OMA" id="MRNDNIA"/>
<organism evidence="9">
    <name type="scientific">Triticum aestivum</name>
    <name type="common">Wheat</name>
    <dbReference type="NCBI Taxonomy" id="4565"/>
    <lineage>
        <taxon>Eukaryota</taxon>
        <taxon>Viridiplantae</taxon>
        <taxon>Streptophyta</taxon>
        <taxon>Embryophyta</taxon>
        <taxon>Tracheophyta</taxon>
        <taxon>Spermatophyta</taxon>
        <taxon>Magnoliopsida</taxon>
        <taxon>Liliopsida</taxon>
        <taxon>Poales</taxon>
        <taxon>Poaceae</taxon>
        <taxon>BOP clade</taxon>
        <taxon>Pooideae</taxon>
        <taxon>Triticodae</taxon>
        <taxon>Triticeae</taxon>
        <taxon>Triticinae</taxon>
        <taxon>Triticum</taxon>
    </lineage>
</organism>
<dbReference type="RefSeq" id="XP_044373346.1">
    <property type="nucleotide sequence ID" value="XM_044517411.1"/>
</dbReference>
<dbReference type="Pfam" id="PF00067">
    <property type="entry name" value="p450"/>
    <property type="match status" value="1"/>
</dbReference>
<dbReference type="InterPro" id="IPR001128">
    <property type="entry name" value="Cyt_P450"/>
</dbReference>
<dbReference type="GO" id="GO:0004497">
    <property type="term" value="F:monooxygenase activity"/>
    <property type="evidence" value="ECO:0007669"/>
    <property type="project" value="UniProtKB-KW"/>
</dbReference>
<evidence type="ECO:0000256" key="5">
    <source>
        <dbReference type="ARBA" id="ARBA00023136"/>
    </source>
</evidence>
<dbReference type="Proteomes" id="UP000019116">
    <property type="component" value="Chromosome 4D"/>
</dbReference>
<comment type="similarity">
    <text evidence="7">Belongs to the cytochrome P450 family.</text>
</comment>
<dbReference type="PRINTS" id="PR00385">
    <property type="entry name" value="P450"/>
</dbReference>
<dbReference type="GO" id="GO:0020037">
    <property type="term" value="F:heme binding"/>
    <property type="evidence" value="ECO:0007669"/>
    <property type="project" value="InterPro"/>
</dbReference>
<feature type="signal peptide" evidence="8">
    <location>
        <begin position="1"/>
        <end position="26"/>
    </location>
</feature>
<dbReference type="SMR" id="A0A3B6JFC7"/>
<keyword evidence="4" id="KW-1133">Transmembrane helix</keyword>
<dbReference type="Gramene" id="TraesPARA_EIv1.0_1415570.1">
    <property type="protein sequence ID" value="TraesPARA_EIv1.0_1415570.1.CDS1"/>
    <property type="gene ID" value="TraesPARA_EIv1.0_1415570"/>
</dbReference>
<keyword evidence="7" id="KW-0560">Oxidoreductase</keyword>
<dbReference type="Gramene" id="TraesARI4D03G02462280.1">
    <property type="protein sequence ID" value="TraesARI4D03G02462280.1.CDS1"/>
    <property type="gene ID" value="TraesARI4D03G02462280"/>
</dbReference>
<feature type="chain" id="PRO_5017190022" description="Cytochrome P450" evidence="8">
    <location>
        <begin position="27"/>
        <end position="467"/>
    </location>
</feature>
<dbReference type="KEGG" id="taes:123095841"/>
<dbReference type="PANTHER" id="PTHR24298:SF389">
    <property type="entry name" value="OS04G0128400 PROTEIN"/>
    <property type="match status" value="1"/>
</dbReference>
<dbReference type="PROSITE" id="PS00086">
    <property type="entry name" value="CYTOCHROME_P450"/>
    <property type="match status" value="1"/>
</dbReference>
<dbReference type="SUPFAM" id="SSF48264">
    <property type="entry name" value="Cytochrome P450"/>
    <property type="match status" value="1"/>
</dbReference>
<reference evidence="9" key="2">
    <citation type="submission" date="2018-10" db="UniProtKB">
        <authorList>
            <consortium name="EnsemblPlants"/>
        </authorList>
    </citation>
    <scope>IDENTIFICATION</scope>
</reference>
<dbReference type="Gramene" id="TraesSTA4D03G02419040.1">
    <property type="protein sequence ID" value="TraesSTA4D03G02419040.1.CDS1"/>
    <property type="gene ID" value="TraesSTA4D03G02419040"/>
</dbReference>
<dbReference type="InterPro" id="IPR036396">
    <property type="entry name" value="Cyt_P450_sf"/>
</dbReference>
<dbReference type="Gramene" id="TraesJAG4D03G02421140.1">
    <property type="protein sequence ID" value="TraesJAG4D03G02421140.1.CDS1"/>
    <property type="gene ID" value="TraesJAG4D03G02421140"/>
</dbReference>
<evidence type="ECO:0000256" key="1">
    <source>
        <dbReference type="ARBA" id="ARBA00004167"/>
    </source>
</evidence>
<dbReference type="InterPro" id="IPR051103">
    <property type="entry name" value="Plant_metabolite_P450s"/>
</dbReference>
<dbReference type="Gramene" id="TraesWEE_scaffold_084690_01G000300.1">
    <property type="protein sequence ID" value="TraesWEE_scaffold_084690_01G000300.1"/>
    <property type="gene ID" value="TraesWEE_scaffold_084690_01G000300"/>
</dbReference>
<dbReference type="InterPro" id="IPR002401">
    <property type="entry name" value="Cyt_P450_E_grp-I"/>
</dbReference>
<evidence type="ECO:0000313" key="10">
    <source>
        <dbReference type="Proteomes" id="UP000019116"/>
    </source>
</evidence>
<dbReference type="Gramene" id="TraesLAC4D03G02377220.1">
    <property type="protein sequence ID" value="TraesLAC4D03G02377220.1.CDS1"/>
    <property type="gene ID" value="TraesLAC4D03G02377220"/>
</dbReference>
<dbReference type="GO" id="GO:0016705">
    <property type="term" value="F:oxidoreductase activity, acting on paired donors, with incorporation or reduction of molecular oxygen"/>
    <property type="evidence" value="ECO:0007669"/>
    <property type="project" value="InterPro"/>
</dbReference>
<proteinExistence type="inferred from homology"/>
<evidence type="ECO:0000256" key="3">
    <source>
        <dbReference type="ARBA" id="ARBA00022723"/>
    </source>
</evidence>
<dbReference type="Gramene" id="TraesKAR4D01G0015480.1">
    <property type="protein sequence ID" value="cds.TraesKAR4D01G0015480.1"/>
    <property type="gene ID" value="TraesKAR4D01G0015480"/>
</dbReference>
<dbReference type="Gramene" id="TraesROB_scaffold_127149_01G000300.1">
    <property type="protein sequence ID" value="TraesROB_scaffold_127149_01G000300.1"/>
    <property type="gene ID" value="TraesROB_scaffold_127149_01G000300"/>
</dbReference>
<dbReference type="Gramene" id="TraesCS4D03G0069100.1">
    <property type="protein sequence ID" value="TraesCS4D03G0069100.1.CDS1"/>
    <property type="gene ID" value="TraesCS4D03G0069100"/>
</dbReference>
<evidence type="ECO:0000313" key="9">
    <source>
        <dbReference type="EnsemblPlants" id="TraesCS4D02G041300.1.cds1"/>
    </source>
</evidence>
<dbReference type="Gramene" id="TraesSYM4D03G02450970.1">
    <property type="protein sequence ID" value="TraesSYM4D03G02450970.1.CDS1"/>
    <property type="gene ID" value="TraesSYM4D03G02450970"/>
</dbReference>
<accession>A0A3B6JFC7</accession>
<protein>
    <recommendedName>
        <fullName evidence="11">Cytochrome P450</fullName>
    </recommendedName>
</protein>
<dbReference type="Gene3D" id="1.10.630.10">
    <property type="entry name" value="Cytochrome P450"/>
    <property type="match status" value="1"/>
</dbReference>
<evidence type="ECO:0008006" key="11">
    <source>
        <dbReference type="Google" id="ProtNLM"/>
    </source>
</evidence>
<evidence type="ECO:0000256" key="8">
    <source>
        <dbReference type="SAM" id="SignalP"/>
    </source>
</evidence>
<comment type="subcellular location">
    <subcellularLocation>
        <location evidence="1">Membrane</location>
        <topology evidence="1">Single-pass membrane protein</topology>
    </subcellularLocation>
</comment>
<evidence type="ECO:0000256" key="2">
    <source>
        <dbReference type="ARBA" id="ARBA00022692"/>
    </source>
</evidence>
<dbReference type="InterPro" id="IPR017972">
    <property type="entry name" value="Cyt_P450_CS"/>
</dbReference>
<dbReference type="GO" id="GO:0016020">
    <property type="term" value="C:membrane"/>
    <property type="evidence" value="ECO:0007669"/>
    <property type="project" value="UniProtKB-SubCell"/>
</dbReference>
<keyword evidence="6 7" id="KW-0349">Heme</keyword>
<dbReference type="EnsemblPlants" id="TraesCS4D02G041300.1">
    <property type="protein sequence ID" value="TraesCS4D02G041300.1.cds1"/>
    <property type="gene ID" value="TraesCS4D02G041300"/>
</dbReference>
<keyword evidence="2" id="KW-0812">Transmembrane</keyword>
<dbReference type="Gramene" id="TraesJUL4D03G02442680.1">
    <property type="protein sequence ID" value="TraesJUL4D03G02442680.1.CDS1"/>
    <property type="gene ID" value="TraesJUL4D03G02442680"/>
</dbReference>
<dbReference type="Gramene" id="TraesMAC4D03G02422110.1">
    <property type="protein sequence ID" value="TraesMAC4D03G02422110.1.CDS1"/>
    <property type="gene ID" value="TraesMAC4D03G02422110"/>
</dbReference>
<evidence type="ECO:0000256" key="4">
    <source>
        <dbReference type="ARBA" id="ARBA00022989"/>
    </source>
</evidence>
<evidence type="ECO:0000256" key="7">
    <source>
        <dbReference type="RuleBase" id="RU000461"/>
    </source>
</evidence>
<gene>
    <name evidence="9" type="primary">LOC123095841</name>
</gene>
<dbReference type="GO" id="GO:0005506">
    <property type="term" value="F:iron ion binding"/>
    <property type="evidence" value="ECO:0007669"/>
    <property type="project" value="InterPro"/>
</dbReference>
<name>A0A3B6JFC7_WHEAT</name>
<dbReference type="Gramene" id="TraesLDM4D03G02425860.1">
    <property type="protein sequence ID" value="TraesLDM4D03G02425860.1.CDS1"/>
    <property type="gene ID" value="TraesLDM4D03G02425860"/>
</dbReference>
<keyword evidence="5" id="KW-0472">Membrane</keyword>